<keyword evidence="2" id="KW-1185">Reference proteome</keyword>
<comment type="caution">
    <text evidence="1">The sequence shown here is derived from an EMBL/GenBank/DDBJ whole genome shotgun (WGS) entry which is preliminary data.</text>
</comment>
<dbReference type="EMBL" id="CM023483">
    <property type="protein sequence ID" value="KAH6935473.1"/>
    <property type="molecule type" value="Genomic_DNA"/>
</dbReference>
<organism evidence="1 2">
    <name type="scientific">Hyalomma asiaticum</name>
    <name type="common">Tick</name>
    <dbReference type="NCBI Taxonomy" id="266040"/>
    <lineage>
        <taxon>Eukaryota</taxon>
        <taxon>Metazoa</taxon>
        <taxon>Ecdysozoa</taxon>
        <taxon>Arthropoda</taxon>
        <taxon>Chelicerata</taxon>
        <taxon>Arachnida</taxon>
        <taxon>Acari</taxon>
        <taxon>Parasitiformes</taxon>
        <taxon>Ixodida</taxon>
        <taxon>Ixodoidea</taxon>
        <taxon>Ixodidae</taxon>
        <taxon>Hyalomminae</taxon>
        <taxon>Hyalomma</taxon>
    </lineage>
</organism>
<reference evidence="1" key="1">
    <citation type="submission" date="2020-05" db="EMBL/GenBank/DDBJ databases">
        <title>Large-scale comparative analyses of tick genomes elucidate their genetic diversity and vector capacities.</title>
        <authorList>
            <person name="Jia N."/>
            <person name="Wang J."/>
            <person name="Shi W."/>
            <person name="Du L."/>
            <person name="Sun Y."/>
            <person name="Zhan W."/>
            <person name="Jiang J."/>
            <person name="Wang Q."/>
            <person name="Zhang B."/>
            <person name="Ji P."/>
            <person name="Sakyi L.B."/>
            <person name="Cui X."/>
            <person name="Yuan T."/>
            <person name="Jiang B."/>
            <person name="Yang W."/>
            <person name="Lam T.T.-Y."/>
            <person name="Chang Q."/>
            <person name="Ding S."/>
            <person name="Wang X."/>
            <person name="Zhu J."/>
            <person name="Ruan X."/>
            <person name="Zhao L."/>
            <person name="Wei J."/>
            <person name="Que T."/>
            <person name="Du C."/>
            <person name="Cheng J."/>
            <person name="Dai P."/>
            <person name="Han X."/>
            <person name="Huang E."/>
            <person name="Gao Y."/>
            <person name="Liu J."/>
            <person name="Shao H."/>
            <person name="Ye R."/>
            <person name="Li L."/>
            <person name="Wei W."/>
            <person name="Wang X."/>
            <person name="Wang C."/>
            <person name="Yang T."/>
            <person name="Huo Q."/>
            <person name="Li W."/>
            <person name="Guo W."/>
            <person name="Chen H."/>
            <person name="Zhou L."/>
            <person name="Ni X."/>
            <person name="Tian J."/>
            <person name="Zhou Y."/>
            <person name="Sheng Y."/>
            <person name="Liu T."/>
            <person name="Pan Y."/>
            <person name="Xia L."/>
            <person name="Li J."/>
            <person name="Zhao F."/>
            <person name="Cao W."/>
        </authorList>
    </citation>
    <scope>NUCLEOTIDE SEQUENCE</scope>
    <source>
        <strain evidence="1">Hyas-2018</strain>
    </source>
</reference>
<sequence>MCWERRLSRRKLCVVALLAARVLVRAHEEASGLELLFAAKTRKADCPLRVVVPEQGTWCKAVASYLQGNLNLLKAGCLVSVTVLRAAKRHDPGSDADVFRGTVVMRYCDDRLKWVGGRIKVVFTAPRKFSLFGMVNVTRKTPSGRSWSSSPGPASRTSCASTLRHRVERRVHGSVEYACKRCVTGRRSEVLPSAAVTGEFAKFGGPFCYFA</sequence>
<gene>
    <name evidence="1" type="ORF">HPB50_006173</name>
</gene>
<name>A0ACB7SKR9_HYAAI</name>
<evidence type="ECO:0000313" key="1">
    <source>
        <dbReference type="EMBL" id="KAH6935473.1"/>
    </source>
</evidence>
<protein>
    <submittedName>
        <fullName evidence="1">Uncharacterized protein</fullName>
    </submittedName>
</protein>
<evidence type="ECO:0000313" key="2">
    <source>
        <dbReference type="Proteomes" id="UP000821845"/>
    </source>
</evidence>
<accession>A0ACB7SKR9</accession>
<proteinExistence type="predicted"/>
<dbReference type="Proteomes" id="UP000821845">
    <property type="component" value="Chromosome 3"/>
</dbReference>